<accession>A0A2S0KN80</accession>
<dbReference type="SUPFAM" id="SSF51344">
    <property type="entry name" value="Epsilon subunit of F1F0-ATP synthase N-terminal domain"/>
    <property type="match status" value="1"/>
</dbReference>
<evidence type="ECO:0000259" key="2">
    <source>
        <dbReference type="Pfam" id="PF02823"/>
    </source>
</evidence>
<dbReference type="RefSeq" id="WP_106012436.1">
    <property type="nucleotide sequence ID" value="NZ_CP027226.1"/>
</dbReference>
<dbReference type="GO" id="GO:0015986">
    <property type="term" value="P:proton motive force-driven ATP synthesis"/>
    <property type="evidence" value="ECO:0007669"/>
    <property type="project" value="InterPro"/>
</dbReference>
<dbReference type="Pfam" id="PF02823">
    <property type="entry name" value="ATP-synt_DE_N"/>
    <property type="match status" value="1"/>
</dbReference>
<evidence type="ECO:0000313" key="3">
    <source>
        <dbReference type="EMBL" id="AVM42478.1"/>
    </source>
</evidence>
<proteinExistence type="predicted"/>
<keyword evidence="1" id="KW-0066">ATP synthesis</keyword>
<dbReference type="GO" id="GO:0045259">
    <property type="term" value="C:proton-transporting ATP synthase complex"/>
    <property type="evidence" value="ECO:0007669"/>
    <property type="project" value="UniProtKB-KW"/>
</dbReference>
<organism evidence="3 4">
    <name type="scientific">Fastidiosipila sanguinis</name>
    <dbReference type="NCBI Taxonomy" id="236753"/>
    <lineage>
        <taxon>Bacteria</taxon>
        <taxon>Bacillati</taxon>
        <taxon>Bacillota</taxon>
        <taxon>Clostridia</taxon>
        <taxon>Eubacteriales</taxon>
        <taxon>Oscillospiraceae</taxon>
        <taxon>Fastidiosipila</taxon>
    </lineage>
</organism>
<evidence type="ECO:0000256" key="1">
    <source>
        <dbReference type="ARBA" id="ARBA00023196"/>
    </source>
</evidence>
<dbReference type="Proteomes" id="UP000237947">
    <property type="component" value="Chromosome"/>
</dbReference>
<feature type="domain" description="ATP synthase F1 complex delta/epsilon subunit N-terminal" evidence="2">
    <location>
        <begin position="7"/>
        <end position="85"/>
    </location>
</feature>
<dbReference type="InterPro" id="IPR020546">
    <property type="entry name" value="ATP_synth_F1_dsu/esu_N"/>
</dbReference>
<keyword evidence="4" id="KW-1185">Reference proteome</keyword>
<dbReference type="KEGG" id="fsa:C5Q98_04245"/>
<dbReference type="InterPro" id="IPR036771">
    <property type="entry name" value="ATPsynth_dsu/esu_N"/>
</dbReference>
<dbReference type="OrthoDB" id="9804110at2"/>
<protein>
    <recommendedName>
        <fullName evidence="2">ATP synthase F1 complex delta/epsilon subunit N-terminal domain-containing protein</fullName>
    </recommendedName>
</protein>
<gene>
    <name evidence="3" type="ORF">C5Q98_04245</name>
</gene>
<dbReference type="EMBL" id="CP027226">
    <property type="protein sequence ID" value="AVM42478.1"/>
    <property type="molecule type" value="Genomic_DNA"/>
</dbReference>
<dbReference type="Gene3D" id="2.60.15.10">
    <property type="entry name" value="F0F1 ATP synthase delta/epsilon subunit, N-terminal"/>
    <property type="match status" value="1"/>
</dbReference>
<reference evidence="4" key="1">
    <citation type="submission" date="2018-02" db="EMBL/GenBank/DDBJ databases">
        <authorList>
            <person name="Holder M.E."/>
            <person name="Ajami N.J."/>
            <person name="Petrosino J.F."/>
        </authorList>
    </citation>
    <scope>NUCLEOTIDE SEQUENCE [LARGE SCALE GENOMIC DNA]</scope>
    <source>
        <strain evidence="4">CCUG 47711</strain>
    </source>
</reference>
<name>A0A2S0KN80_9FIRM</name>
<sequence>MSEDKLFEFEIIAASGEQVSLKTSYMQIHCESGWRGIMKNNGPLYALLDHENMYYDDERGVRKFININGGVLRVKSGKVEILTKDFELLSEAVTA</sequence>
<evidence type="ECO:0000313" key="4">
    <source>
        <dbReference type="Proteomes" id="UP000237947"/>
    </source>
</evidence>
<keyword evidence="1" id="KW-0139">CF(1)</keyword>
<dbReference type="AlphaFoldDB" id="A0A2S0KN80"/>